<keyword evidence="1" id="KW-0472">Membrane</keyword>
<evidence type="ECO:0000313" key="4">
    <source>
        <dbReference type="Proteomes" id="UP001168694"/>
    </source>
</evidence>
<accession>A0ABT8E1Y7</accession>
<evidence type="ECO:0000256" key="1">
    <source>
        <dbReference type="SAM" id="Phobius"/>
    </source>
</evidence>
<name>A0ABT8E1Y7_9BACL</name>
<keyword evidence="1" id="KW-1133">Transmembrane helix</keyword>
<evidence type="ECO:0000259" key="2">
    <source>
        <dbReference type="Pfam" id="PF13386"/>
    </source>
</evidence>
<keyword evidence="4" id="KW-1185">Reference proteome</keyword>
<proteinExistence type="predicted"/>
<feature type="domain" description="Urease accessory protein UreH-like transmembrane" evidence="2">
    <location>
        <begin position="32"/>
        <end position="199"/>
    </location>
</feature>
<gene>
    <name evidence="3" type="ORF">QYF49_02525</name>
</gene>
<reference evidence="3" key="1">
    <citation type="submission" date="2023-06" db="EMBL/GenBank/DDBJ databases">
        <title>Draft Genome Sequences of Representative Paenibacillus Polymyxa, Bacillus cereus, Fictibacillus sp., and Brevibacillus agri Strains Isolated from Amazonian Dark Earth.</title>
        <authorList>
            <person name="Pellegrinetti T.A."/>
            <person name="Cunha I.C.M."/>
            <person name="Chaves M.G."/>
            <person name="Freitas A.S."/>
            <person name="Silva A.V.R."/>
            <person name="Tsai S.M."/>
            <person name="Mendes L.W."/>
        </authorList>
    </citation>
    <scope>NUCLEOTIDE SEQUENCE</scope>
    <source>
        <strain evidence="3">CENA-BCM004</strain>
    </source>
</reference>
<dbReference type="RefSeq" id="WP_290398057.1">
    <property type="nucleotide sequence ID" value="NZ_JAUHLN010000001.1"/>
</dbReference>
<dbReference type="PANTHER" id="PTHR33876:SF4">
    <property type="entry name" value="CHLOROPLAST PROTEIN FOR GROWTH AND FERTILITY 2"/>
    <property type="match status" value="1"/>
</dbReference>
<dbReference type="EMBL" id="JAUHLN010000001">
    <property type="protein sequence ID" value="MDN4071905.1"/>
    <property type="molecule type" value="Genomic_DNA"/>
</dbReference>
<keyword evidence="1" id="KW-0812">Transmembrane</keyword>
<feature type="transmembrane region" description="Helical" evidence="1">
    <location>
        <begin position="190"/>
        <end position="207"/>
    </location>
</feature>
<dbReference type="InterPro" id="IPR039447">
    <property type="entry name" value="UreH-like_TM_dom"/>
</dbReference>
<dbReference type="Pfam" id="PF13386">
    <property type="entry name" value="DsbD_2"/>
    <property type="match status" value="1"/>
</dbReference>
<protein>
    <submittedName>
        <fullName evidence="3">Sulfite exporter TauE/SafE family protein</fullName>
    </submittedName>
</protein>
<feature type="transmembrane region" description="Helical" evidence="1">
    <location>
        <begin position="76"/>
        <end position="94"/>
    </location>
</feature>
<dbReference type="InterPro" id="IPR052776">
    <property type="entry name" value="Chloro_ReproSupport/MetalTrans"/>
</dbReference>
<evidence type="ECO:0000313" key="3">
    <source>
        <dbReference type="EMBL" id="MDN4071905.1"/>
    </source>
</evidence>
<feature type="transmembrane region" description="Helical" evidence="1">
    <location>
        <begin position="114"/>
        <end position="136"/>
    </location>
</feature>
<dbReference type="PANTHER" id="PTHR33876">
    <property type="entry name" value="UNNAMED PRODUCT"/>
    <property type="match status" value="1"/>
</dbReference>
<feature type="transmembrane region" description="Helical" evidence="1">
    <location>
        <begin position="42"/>
        <end position="69"/>
    </location>
</feature>
<sequence length="208" mass="22788">MEFTTVLIMALLLGLKHALDPDHIVAVTTIVSQKKKARFSALVGAWWGVGHMTTIVLIGSAIIYFNLLISHSVEKLLEGIVGAMIIYLGVKASYSLSTEKKQEHAADRDKNGWMLRPLIVGLLHGLAGSTGVAYLFLSTIDDKYMGLLYLLVFGAGTLLSMVLATILIGMPYSWASDHKRLNLLLTRSTGILSVIFGIYYLCEILFLS</sequence>
<comment type="caution">
    <text evidence="3">The sequence shown here is derived from an EMBL/GenBank/DDBJ whole genome shotgun (WGS) entry which is preliminary data.</text>
</comment>
<feature type="transmembrane region" description="Helical" evidence="1">
    <location>
        <begin position="148"/>
        <end position="170"/>
    </location>
</feature>
<dbReference type="Proteomes" id="UP001168694">
    <property type="component" value="Unassembled WGS sequence"/>
</dbReference>
<organism evidence="3 4">
    <name type="scientific">Fictibacillus terranigra</name>
    <dbReference type="NCBI Taxonomy" id="3058424"/>
    <lineage>
        <taxon>Bacteria</taxon>
        <taxon>Bacillati</taxon>
        <taxon>Bacillota</taxon>
        <taxon>Bacilli</taxon>
        <taxon>Bacillales</taxon>
        <taxon>Fictibacillaceae</taxon>
        <taxon>Fictibacillus</taxon>
    </lineage>
</organism>